<keyword evidence="3 6" id="KW-0067">ATP-binding</keyword>
<evidence type="ECO:0000256" key="3">
    <source>
        <dbReference type="ARBA" id="ARBA00022840"/>
    </source>
</evidence>
<dbReference type="InterPro" id="IPR030855">
    <property type="entry name" value="Bifunct_BirA"/>
</dbReference>
<sequence>MEQWQRKREILQLLGSGEFVSGEALAEQLGVSRTAVSNHIDVLESLGVSIFSVKGKGYRLATPVNLIDEARLKQGIDRRCFYFDDIASTNGFMLTHTDELESGDVCIAEHQSAGRGRRGRRWASPYGSHLYFSLFWRLEEGMNKAMGLSLVVGCSLAKVLADMGISGVGLKWPNDVYLDGKKLAGILIEMKGQADSNCELIIGIGVNLAMPDAAGADIDQPWADLQGVGMPDKTDFAVRLQRQLQQDLSLFEEQGLNAFVERWQTADLYLGKQVNLLLADKVQSGICRGIDNQGALLLEQDGQVVSYIGGEISLRLAAV</sequence>
<dbReference type="Gene3D" id="3.30.930.10">
    <property type="entry name" value="Bira Bifunctional Protein, Domain 2"/>
    <property type="match status" value="1"/>
</dbReference>
<keyword evidence="2 6" id="KW-0547">Nucleotide-binding</keyword>
<dbReference type="InterPro" id="IPR036388">
    <property type="entry name" value="WH-like_DNA-bd_sf"/>
</dbReference>
<evidence type="ECO:0000259" key="7">
    <source>
        <dbReference type="PROSITE" id="PS51733"/>
    </source>
</evidence>
<dbReference type="EC" id="6.3.4.15" evidence="6"/>
<accession>A0ABS5V9K5</accession>
<protein>
    <recommendedName>
        <fullName evidence="6">Bifunctional ligase/repressor BirA</fullName>
    </recommendedName>
    <alternativeName>
        <fullName evidence="6">Biotin operon repressor</fullName>
    </alternativeName>
    <alternativeName>
        <fullName evidence="6">Biotin--[acetyl-CoA-carboxylase] ligase</fullName>
        <ecNumber evidence="6">6.3.4.15</ecNumber>
    </alternativeName>
    <alternativeName>
        <fullName evidence="6">Biotin--protein ligase</fullName>
    </alternativeName>
    <alternativeName>
        <fullName evidence="6">Biotin-[acetyl-CoA carboxylase] synthetase</fullName>
    </alternativeName>
</protein>
<dbReference type="HAMAP" id="MF_00978">
    <property type="entry name" value="Bifunct_BirA"/>
    <property type="match status" value="1"/>
</dbReference>
<evidence type="ECO:0000256" key="2">
    <source>
        <dbReference type="ARBA" id="ARBA00022741"/>
    </source>
</evidence>
<dbReference type="EMBL" id="JAHEPS010000019">
    <property type="protein sequence ID" value="MBT1446645.1"/>
    <property type="molecule type" value="Genomic_DNA"/>
</dbReference>
<dbReference type="InterPro" id="IPR003142">
    <property type="entry name" value="BPL_C"/>
</dbReference>
<dbReference type="CDD" id="cd16442">
    <property type="entry name" value="BPL"/>
    <property type="match status" value="1"/>
</dbReference>
<dbReference type="Pfam" id="PF03099">
    <property type="entry name" value="BPL_LplA_LipB"/>
    <property type="match status" value="1"/>
</dbReference>
<evidence type="ECO:0000313" key="8">
    <source>
        <dbReference type="EMBL" id="MBT1446645.1"/>
    </source>
</evidence>
<organism evidence="8 9">
    <name type="scientific">Shewanella jiangmenensis</name>
    <dbReference type="NCBI Taxonomy" id="2837387"/>
    <lineage>
        <taxon>Bacteria</taxon>
        <taxon>Pseudomonadati</taxon>
        <taxon>Pseudomonadota</taxon>
        <taxon>Gammaproteobacteria</taxon>
        <taxon>Alteromonadales</taxon>
        <taxon>Shewanellaceae</taxon>
        <taxon>Shewanella</taxon>
    </lineage>
</organism>
<dbReference type="Pfam" id="PF02237">
    <property type="entry name" value="BPL_C"/>
    <property type="match status" value="1"/>
</dbReference>
<dbReference type="InterPro" id="IPR045864">
    <property type="entry name" value="aa-tRNA-synth_II/BPL/LPL"/>
</dbReference>
<dbReference type="PANTHER" id="PTHR12835:SF5">
    <property type="entry name" value="BIOTIN--PROTEIN LIGASE"/>
    <property type="match status" value="1"/>
</dbReference>
<evidence type="ECO:0000256" key="4">
    <source>
        <dbReference type="ARBA" id="ARBA00023267"/>
    </source>
</evidence>
<feature type="binding site" evidence="6">
    <location>
        <begin position="88"/>
        <end position="90"/>
    </location>
    <ligand>
        <name>biotin</name>
        <dbReference type="ChEBI" id="CHEBI:57586"/>
    </ligand>
</feature>
<dbReference type="PANTHER" id="PTHR12835">
    <property type="entry name" value="BIOTIN PROTEIN LIGASE"/>
    <property type="match status" value="1"/>
</dbReference>
<name>A0ABS5V9K5_9GAMM</name>
<dbReference type="InterPro" id="IPR004408">
    <property type="entry name" value="Biotin_CoA_COase_ligase"/>
</dbReference>
<keyword evidence="4 6" id="KW-0092">Biotin</keyword>
<dbReference type="InterPro" id="IPR008988">
    <property type="entry name" value="Transcriptional_repressor_C"/>
</dbReference>
<keyword evidence="9" id="KW-1185">Reference proteome</keyword>
<feature type="binding site" evidence="6">
    <location>
        <position position="182"/>
    </location>
    <ligand>
        <name>biotin</name>
        <dbReference type="ChEBI" id="CHEBI:57586"/>
    </ligand>
</feature>
<dbReference type="NCBIfam" id="TIGR00121">
    <property type="entry name" value="birA_ligase"/>
    <property type="match status" value="1"/>
</dbReference>
<feature type="binding site" evidence="6">
    <location>
        <position position="111"/>
    </location>
    <ligand>
        <name>biotin</name>
        <dbReference type="ChEBI" id="CHEBI:57586"/>
    </ligand>
</feature>
<comment type="function">
    <text evidence="6">Acts both as a biotin--[acetyl-CoA-carboxylase] ligase and a biotin-operon repressor. In the presence of ATP, BirA activates biotin to form the BirA-biotinyl-5'-adenylate (BirA-bio-5'-AMP or holoBirA) complex. HoloBirA can either transfer the biotinyl moiety to the biotin carboxyl carrier protein (BCCP) subunit of acetyl-CoA carboxylase, or bind to the biotin operator site and inhibit transcription of the operon.</text>
</comment>
<dbReference type="PROSITE" id="PS51733">
    <property type="entry name" value="BPL_LPL_CATALYTIC"/>
    <property type="match status" value="1"/>
</dbReference>
<dbReference type="Gene3D" id="2.30.30.100">
    <property type="match status" value="1"/>
</dbReference>
<feature type="DNA-binding region" description="H-T-H motif" evidence="6">
    <location>
        <begin position="22"/>
        <end position="41"/>
    </location>
</feature>
<dbReference type="SUPFAM" id="SSF46785">
    <property type="entry name" value="Winged helix' DNA-binding domain"/>
    <property type="match status" value="1"/>
</dbReference>
<keyword evidence="6" id="KW-0805">Transcription regulation</keyword>
<evidence type="ECO:0000313" key="9">
    <source>
        <dbReference type="Proteomes" id="UP001195903"/>
    </source>
</evidence>
<dbReference type="GO" id="GO:0004077">
    <property type="term" value="F:biotin--[biotin carboxyl-carrier protein] ligase activity"/>
    <property type="evidence" value="ECO:0007669"/>
    <property type="project" value="UniProtKB-EC"/>
</dbReference>
<gene>
    <name evidence="6 8" type="primary">birA</name>
    <name evidence="8" type="ORF">KJI95_19310</name>
</gene>
<dbReference type="SUPFAM" id="SSF55681">
    <property type="entry name" value="Class II aaRS and biotin synthetases"/>
    <property type="match status" value="1"/>
</dbReference>
<dbReference type="Gene3D" id="1.10.10.10">
    <property type="entry name" value="Winged helix-like DNA-binding domain superfamily/Winged helix DNA-binding domain"/>
    <property type="match status" value="1"/>
</dbReference>
<comment type="catalytic activity">
    <reaction evidence="5 6">
        <text>biotin + L-lysyl-[protein] + ATP = N(6)-biotinyl-L-lysyl-[protein] + AMP + diphosphate + H(+)</text>
        <dbReference type="Rhea" id="RHEA:11756"/>
        <dbReference type="Rhea" id="RHEA-COMP:9752"/>
        <dbReference type="Rhea" id="RHEA-COMP:10505"/>
        <dbReference type="ChEBI" id="CHEBI:15378"/>
        <dbReference type="ChEBI" id="CHEBI:29969"/>
        <dbReference type="ChEBI" id="CHEBI:30616"/>
        <dbReference type="ChEBI" id="CHEBI:33019"/>
        <dbReference type="ChEBI" id="CHEBI:57586"/>
        <dbReference type="ChEBI" id="CHEBI:83144"/>
        <dbReference type="ChEBI" id="CHEBI:456215"/>
        <dbReference type="EC" id="6.3.4.15"/>
    </reaction>
</comment>
<keyword evidence="6" id="KW-0678">Repressor</keyword>
<dbReference type="Pfam" id="PF08279">
    <property type="entry name" value="HTH_11"/>
    <property type="match status" value="1"/>
</dbReference>
<proteinExistence type="inferred from homology"/>
<dbReference type="RefSeq" id="WP_214508831.1">
    <property type="nucleotide sequence ID" value="NZ_JAHEPS010000019.1"/>
</dbReference>
<dbReference type="NCBIfam" id="NF008850">
    <property type="entry name" value="PRK11886.1-5"/>
    <property type="match status" value="1"/>
</dbReference>
<evidence type="ECO:0000256" key="6">
    <source>
        <dbReference type="HAMAP-Rule" id="MF_00978"/>
    </source>
</evidence>
<dbReference type="Proteomes" id="UP001195903">
    <property type="component" value="Unassembled WGS sequence"/>
</dbReference>
<dbReference type="InterPro" id="IPR004143">
    <property type="entry name" value="BPL_LPL_catalytic"/>
</dbReference>
<dbReference type="NCBIfam" id="NF008847">
    <property type="entry name" value="PRK11886.1-2"/>
    <property type="match status" value="1"/>
</dbReference>
<comment type="caution">
    <text evidence="8">The sequence shown here is derived from an EMBL/GenBank/DDBJ whole genome shotgun (WGS) entry which is preliminary data.</text>
</comment>
<keyword evidence="6" id="KW-0238">DNA-binding</keyword>
<feature type="domain" description="BPL/LPL catalytic" evidence="7">
    <location>
        <begin position="73"/>
        <end position="252"/>
    </location>
</feature>
<evidence type="ECO:0000256" key="1">
    <source>
        <dbReference type="ARBA" id="ARBA00022598"/>
    </source>
</evidence>
<comment type="similarity">
    <text evidence="6">Belongs to the biotin--protein ligase family.</text>
</comment>
<dbReference type="InterPro" id="IPR036390">
    <property type="entry name" value="WH_DNA-bd_sf"/>
</dbReference>
<keyword evidence="6" id="KW-0804">Transcription</keyword>
<evidence type="ECO:0000256" key="5">
    <source>
        <dbReference type="ARBA" id="ARBA00047846"/>
    </source>
</evidence>
<dbReference type="SUPFAM" id="SSF50037">
    <property type="entry name" value="C-terminal domain of transcriptional repressors"/>
    <property type="match status" value="1"/>
</dbReference>
<dbReference type="InterPro" id="IPR013196">
    <property type="entry name" value="HTH_11"/>
</dbReference>
<reference evidence="8 9" key="1">
    <citation type="submission" date="2021-05" db="EMBL/GenBank/DDBJ databases">
        <title>Shewanella sp. JM162201.</title>
        <authorList>
            <person name="Xu S."/>
            <person name="Li A."/>
        </authorList>
    </citation>
    <scope>NUCLEOTIDE SEQUENCE [LARGE SCALE GENOMIC DNA]</scope>
    <source>
        <strain evidence="8 9">JM162201</strain>
    </source>
</reference>
<feature type="binding site" evidence="6">
    <location>
        <begin position="115"/>
        <end position="117"/>
    </location>
    <ligand>
        <name>biotin</name>
        <dbReference type="ChEBI" id="CHEBI:57586"/>
    </ligand>
</feature>
<keyword evidence="1 6" id="KW-0436">Ligase</keyword>